<sequence length="53" mass="6199">MPEDKAKKRKFNSRTVPGIGNLKNTCIITHKKYAIKIIINCFRYFKKINSSIK</sequence>
<dbReference type="Proteomes" id="UP000824633">
    <property type="component" value="Chromosome"/>
</dbReference>
<reference evidence="2" key="1">
    <citation type="submission" date="2021-07" db="EMBL/GenBank/DDBJ databases">
        <title>Complete genome sequencing of a Clostridium isolate.</title>
        <authorList>
            <person name="Ueki A."/>
            <person name="Tonouchi A."/>
        </authorList>
    </citation>
    <scope>NUCLEOTIDE SEQUENCE [LARGE SCALE GENOMIC DNA]</scope>
    <source>
        <strain evidence="2">C5S11</strain>
    </source>
</reference>
<organism evidence="1 2">
    <name type="scientific">Clostridium gelidum</name>
    <dbReference type="NCBI Taxonomy" id="704125"/>
    <lineage>
        <taxon>Bacteria</taxon>
        <taxon>Bacillati</taxon>
        <taxon>Bacillota</taxon>
        <taxon>Clostridia</taxon>
        <taxon>Eubacteriales</taxon>
        <taxon>Clostridiaceae</taxon>
        <taxon>Clostridium</taxon>
    </lineage>
</organism>
<evidence type="ECO:0000313" key="1">
    <source>
        <dbReference type="EMBL" id="BCZ49262.1"/>
    </source>
</evidence>
<dbReference type="EMBL" id="AP024849">
    <property type="protein sequence ID" value="BCZ49262.1"/>
    <property type="molecule type" value="Genomic_DNA"/>
</dbReference>
<evidence type="ECO:0000313" key="2">
    <source>
        <dbReference type="Proteomes" id="UP000824633"/>
    </source>
</evidence>
<protein>
    <submittedName>
        <fullName evidence="1">Uncharacterized protein</fullName>
    </submittedName>
</protein>
<gene>
    <name evidence="1" type="ORF">psyc5s11_53290</name>
</gene>
<name>A0ABM7TD43_9CLOT</name>
<keyword evidence="2" id="KW-1185">Reference proteome</keyword>
<accession>A0ABM7TD43</accession>
<proteinExistence type="predicted"/>